<evidence type="ECO:0000313" key="3">
    <source>
        <dbReference type="Proteomes" id="UP000193411"/>
    </source>
</evidence>
<accession>A0A1Y2HUM3</accession>
<sequence length="79" mass="8460">MHILCAALRVHPASPPNATAPPPSHTPAWPIRLPMHCPTAPPRVEPPLSRHPLHTAALGSRLPRPPASHNTTMAPEMPT</sequence>
<dbReference type="Proteomes" id="UP000193411">
    <property type="component" value="Unassembled WGS sequence"/>
</dbReference>
<evidence type="ECO:0000313" key="2">
    <source>
        <dbReference type="EMBL" id="ORZ37471.1"/>
    </source>
</evidence>
<keyword evidence="3" id="KW-1185">Reference proteome</keyword>
<feature type="region of interest" description="Disordered" evidence="1">
    <location>
        <begin position="40"/>
        <end position="79"/>
    </location>
</feature>
<dbReference type="AlphaFoldDB" id="A0A1Y2HUM3"/>
<gene>
    <name evidence="2" type="ORF">BCR44DRAFT_1033605</name>
</gene>
<name>A0A1Y2HUM3_9FUNG</name>
<comment type="caution">
    <text evidence="2">The sequence shown here is derived from an EMBL/GenBank/DDBJ whole genome shotgun (WGS) entry which is preliminary data.</text>
</comment>
<dbReference type="EMBL" id="MCFL01000012">
    <property type="protein sequence ID" value="ORZ37471.1"/>
    <property type="molecule type" value="Genomic_DNA"/>
</dbReference>
<proteinExistence type="predicted"/>
<reference evidence="2 3" key="1">
    <citation type="submission" date="2016-07" db="EMBL/GenBank/DDBJ databases">
        <title>Pervasive Adenine N6-methylation of Active Genes in Fungi.</title>
        <authorList>
            <consortium name="DOE Joint Genome Institute"/>
            <person name="Mondo S.J."/>
            <person name="Dannebaum R.O."/>
            <person name="Kuo R.C."/>
            <person name="Labutti K."/>
            <person name="Haridas S."/>
            <person name="Kuo A."/>
            <person name="Salamov A."/>
            <person name="Ahrendt S.R."/>
            <person name="Lipzen A."/>
            <person name="Sullivan W."/>
            <person name="Andreopoulos W.B."/>
            <person name="Clum A."/>
            <person name="Lindquist E."/>
            <person name="Daum C."/>
            <person name="Ramamoorthy G.K."/>
            <person name="Gryganskyi A."/>
            <person name="Culley D."/>
            <person name="Magnuson J.K."/>
            <person name="James T.Y."/>
            <person name="O'Malley M.A."/>
            <person name="Stajich J.E."/>
            <person name="Spatafora J.W."/>
            <person name="Visel A."/>
            <person name="Grigoriev I.V."/>
        </authorList>
    </citation>
    <scope>NUCLEOTIDE SEQUENCE [LARGE SCALE GENOMIC DNA]</scope>
    <source>
        <strain evidence="2 3">PL171</strain>
    </source>
</reference>
<evidence type="ECO:0000256" key="1">
    <source>
        <dbReference type="SAM" id="MobiDB-lite"/>
    </source>
</evidence>
<protein>
    <submittedName>
        <fullName evidence="2">Uncharacterized protein</fullName>
    </submittedName>
</protein>
<organism evidence="2 3">
    <name type="scientific">Catenaria anguillulae PL171</name>
    <dbReference type="NCBI Taxonomy" id="765915"/>
    <lineage>
        <taxon>Eukaryota</taxon>
        <taxon>Fungi</taxon>
        <taxon>Fungi incertae sedis</taxon>
        <taxon>Blastocladiomycota</taxon>
        <taxon>Blastocladiomycetes</taxon>
        <taxon>Blastocladiales</taxon>
        <taxon>Catenariaceae</taxon>
        <taxon>Catenaria</taxon>
    </lineage>
</organism>